<dbReference type="CDD" id="cd01949">
    <property type="entry name" value="GGDEF"/>
    <property type="match status" value="1"/>
</dbReference>
<name>A0A7U7J2E2_9GAMM</name>
<dbReference type="GO" id="GO:1902201">
    <property type="term" value="P:negative regulation of bacterial-type flagellum-dependent cell motility"/>
    <property type="evidence" value="ECO:0007669"/>
    <property type="project" value="TreeGrafter"/>
</dbReference>
<comment type="caution">
    <text evidence="5">The sequence shown here is derived from an EMBL/GenBank/DDBJ whole genome shotgun (WGS) entry which is preliminary data.</text>
</comment>
<dbReference type="GO" id="GO:0052621">
    <property type="term" value="F:diguanylate cyclase activity"/>
    <property type="evidence" value="ECO:0007669"/>
    <property type="project" value="UniProtKB-EC"/>
</dbReference>
<reference evidence="5 6" key="1">
    <citation type="journal article" date="2014" name="ISME J.">
        <title>Candidatus Competibacter-lineage genomes retrieved from metagenomes reveal functional metabolic diversity.</title>
        <authorList>
            <person name="McIlroy S.J."/>
            <person name="Albertsen M."/>
            <person name="Andresen E.K."/>
            <person name="Saunders A.M."/>
            <person name="Kristiansen R."/>
            <person name="Stokholm-Bjerregaard M."/>
            <person name="Nielsen K.L."/>
            <person name="Nielsen P.H."/>
        </authorList>
    </citation>
    <scope>NUCLEOTIDE SEQUENCE [LARGE SCALE GENOMIC DNA]</scope>
    <source>
        <strain evidence="5 6">Run_B_J11</strain>
    </source>
</reference>
<dbReference type="InterPro" id="IPR050469">
    <property type="entry name" value="Diguanylate_Cyclase"/>
</dbReference>
<dbReference type="InterPro" id="IPR043128">
    <property type="entry name" value="Rev_trsase/Diguanyl_cyclase"/>
</dbReference>
<dbReference type="GO" id="GO:0005886">
    <property type="term" value="C:plasma membrane"/>
    <property type="evidence" value="ECO:0007669"/>
    <property type="project" value="TreeGrafter"/>
</dbReference>
<dbReference type="OrthoDB" id="1673646at2"/>
<evidence type="ECO:0000259" key="3">
    <source>
        <dbReference type="PROSITE" id="PS50887"/>
    </source>
</evidence>
<dbReference type="SMART" id="SM00267">
    <property type="entry name" value="GGDEF"/>
    <property type="match status" value="1"/>
</dbReference>
<gene>
    <name evidence="5" type="ORF">BN874_200055</name>
</gene>
<dbReference type="Pfam" id="PF00571">
    <property type="entry name" value="CBS"/>
    <property type="match status" value="1"/>
</dbReference>
<dbReference type="InterPro" id="IPR000644">
    <property type="entry name" value="CBS_dom"/>
</dbReference>
<dbReference type="InterPro" id="IPR046342">
    <property type="entry name" value="CBS_dom_sf"/>
</dbReference>
<evidence type="ECO:0000256" key="1">
    <source>
        <dbReference type="ARBA" id="ARBA00012528"/>
    </source>
</evidence>
<dbReference type="EMBL" id="CBTK010000113">
    <property type="protein sequence ID" value="CDH44985.1"/>
    <property type="molecule type" value="Genomic_DNA"/>
</dbReference>
<dbReference type="SUPFAM" id="SSF55073">
    <property type="entry name" value="Nucleotide cyclase"/>
    <property type="match status" value="1"/>
</dbReference>
<dbReference type="PROSITE" id="PS50887">
    <property type="entry name" value="GGDEF"/>
    <property type="match status" value="1"/>
</dbReference>
<dbReference type="InterPro" id="IPR000160">
    <property type="entry name" value="GGDEF_dom"/>
</dbReference>
<evidence type="ECO:0000313" key="6">
    <source>
        <dbReference type="Proteomes" id="UP000019184"/>
    </source>
</evidence>
<dbReference type="PANTHER" id="PTHR45138">
    <property type="entry name" value="REGULATORY COMPONENTS OF SENSORY TRANSDUCTION SYSTEM"/>
    <property type="match status" value="1"/>
</dbReference>
<dbReference type="PANTHER" id="PTHR45138:SF25">
    <property type="entry name" value="GGDEF DOMAIN PROTEIN"/>
    <property type="match status" value="1"/>
</dbReference>
<dbReference type="AlphaFoldDB" id="A0A7U7J2E2"/>
<evidence type="ECO:0000313" key="5">
    <source>
        <dbReference type="EMBL" id="CDH44985.1"/>
    </source>
</evidence>
<dbReference type="Gene3D" id="3.30.70.270">
    <property type="match status" value="1"/>
</dbReference>
<evidence type="ECO:0000259" key="4">
    <source>
        <dbReference type="PROSITE" id="PS51371"/>
    </source>
</evidence>
<dbReference type="InterPro" id="IPR029787">
    <property type="entry name" value="Nucleotide_cyclase"/>
</dbReference>
<evidence type="ECO:0000256" key="2">
    <source>
        <dbReference type="PROSITE-ProRule" id="PRU00703"/>
    </source>
</evidence>
<proteinExistence type="predicted"/>
<dbReference type="SUPFAM" id="SSF54631">
    <property type="entry name" value="CBS-domain pair"/>
    <property type="match status" value="1"/>
</dbReference>
<dbReference type="NCBIfam" id="TIGR00254">
    <property type="entry name" value="GGDEF"/>
    <property type="match status" value="1"/>
</dbReference>
<accession>A0A7U7J2E2</accession>
<dbReference type="EC" id="2.7.7.65" evidence="1"/>
<sequence length="353" mass="39895">MGYPRMTSPHDCPEDGLLLPPVSPLPKTVSCLVTPNPSIAPDLTVGTVGTILRRNKELYYLPVVRDGKPIGLIRRLDFMDIFLSNFGRELHGKKPATLFMDPNPLIIEEELPLEHASRRITGRLDRFSDPHAFIIARDGCYSGLGWTMHLLEKITDLRIQDARYANPLTLLPGNVPIQDRIEELIKSRRSFAVAYCDLDHFKPFNDVYGYQKGDQVIRGVGQILSVHADPERDFVGHIGGDDFIVVFESTDWRPRCERILKEFGRMAPRFYTAIDQLQGGIKALDRRGQEQFFPLLSLSVGVVQPELDDCRSHHDVATLATEAKHQAKLVSGNSLFVERRYRVFRQPAVGTLP</sequence>
<feature type="domain" description="GGDEF" evidence="3">
    <location>
        <begin position="189"/>
        <end position="340"/>
    </location>
</feature>
<keyword evidence="2" id="KW-0129">CBS domain</keyword>
<dbReference type="Pfam" id="PF00990">
    <property type="entry name" value="GGDEF"/>
    <property type="match status" value="1"/>
</dbReference>
<feature type="domain" description="CBS" evidence="4">
    <location>
        <begin position="32"/>
        <end position="90"/>
    </location>
</feature>
<dbReference type="GO" id="GO:0043709">
    <property type="term" value="P:cell adhesion involved in single-species biofilm formation"/>
    <property type="evidence" value="ECO:0007669"/>
    <property type="project" value="TreeGrafter"/>
</dbReference>
<dbReference type="Proteomes" id="UP000019184">
    <property type="component" value="Unassembled WGS sequence"/>
</dbReference>
<organism evidence="5 6">
    <name type="scientific">Candidatus Contendobacter odensis Run_B_J11</name>
    <dbReference type="NCBI Taxonomy" id="1400861"/>
    <lineage>
        <taxon>Bacteria</taxon>
        <taxon>Pseudomonadati</taxon>
        <taxon>Pseudomonadota</taxon>
        <taxon>Gammaproteobacteria</taxon>
        <taxon>Candidatus Competibacteraceae</taxon>
        <taxon>Candidatus Contendibacter</taxon>
    </lineage>
</organism>
<dbReference type="PROSITE" id="PS51371">
    <property type="entry name" value="CBS"/>
    <property type="match status" value="1"/>
</dbReference>
<protein>
    <recommendedName>
        <fullName evidence="1">diguanylate cyclase</fullName>
        <ecNumber evidence="1">2.7.7.65</ecNumber>
    </recommendedName>
</protein>
<keyword evidence="6" id="KW-1185">Reference proteome</keyword>